<accession>A0A2S9EPK3</accession>
<protein>
    <submittedName>
        <fullName evidence="1">Uncharacterized protein</fullName>
    </submittedName>
</protein>
<reference evidence="1 2" key="1">
    <citation type="submission" date="2017-09" db="EMBL/GenBank/DDBJ databases">
        <title>Genomic, metabolic, and phenotypic characteristics of bacterial isolates from the natural microbiome of the model nematode Caenorhabditis elegans.</title>
        <authorList>
            <person name="Zimmermann J."/>
            <person name="Obeng N."/>
            <person name="Yang W."/>
            <person name="Obeng O."/>
            <person name="Kissoyan K."/>
            <person name="Pees B."/>
            <person name="Dirksen P."/>
            <person name="Hoppner M."/>
            <person name="Franke A."/>
            <person name="Rosenstiel P."/>
            <person name="Leippe M."/>
            <person name="Dierking K."/>
            <person name="Kaleta C."/>
            <person name="Schulenburg H."/>
        </authorList>
    </citation>
    <scope>NUCLEOTIDE SEQUENCE [LARGE SCALE GENOMIC DNA]</scope>
    <source>
        <strain evidence="1 2">MYb117</strain>
    </source>
</reference>
<organism evidence="1 2">
    <name type="scientific">Pseudomonas poae</name>
    <dbReference type="NCBI Taxonomy" id="200451"/>
    <lineage>
        <taxon>Bacteria</taxon>
        <taxon>Pseudomonadati</taxon>
        <taxon>Pseudomonadota</taxon>
        <taxon>Gammaproteobacteria</taxon>
        <taxon>Pseudomonadales</taxon>
        <taxon>Pseudomonadaceae</taxon>
        <taxon>Pseudomonas</taxon>
    </lineage>
</organism>
<proteinExistence type="predicted"/>
<dbReference type="EMBL" id="PCQL01000013">
    <property type="protein sequence ID" value="PRC17522.1"/>
    <property type="molecule type" value="Genomic_DNA"/>
</dbReference>
<sequence length="74" mass="8499">MQAFERIKRALMPGAVQFESSRFDPLDLSTEPRMMMQLNTRPMWKHARARLRPLKQACRLGSSGKLYAATVDGF</sequence>
<gene>
    <name evidence="1" type="ORF">CQZ99_14630</name>
</gene>
<keyword evidence="2" id="KW-1185">Reference proteome</keyword>
<comment type="caution">
    <text evidence="1">The sequence shown here is derived from an EMBL/GenBank/DDBJ whole genome shotgun (WGS) entry which is preliminary data.</text>
</comment>
<name>A0A2S9EPK3_9PSED</name>
<dbReference type="Proteomes" id="UP000238045">
    <property type="component" value="Unassembled WGS sequence"/>
</dbReference>
<dbReference type="AlphaFoldDB" id="A0A2S9EPK3"/>
<evidence type="ECO:0000313" key="2">
    <source>
        <dbReference type="Proteomes" id="UP000238045"/>
    </source>
</evidence>
<evidence type="ECO:0000313" key="1">
    <source>
        <dbReference type="EMBL" id="PRC17522.1"/>
    </source>
</evidence>